<organism evidence="1 2">
    <name type="scientific">Lasius platythorax</name>
    <dbReference type="NCBI Taxonomy" id="488582"/>
    <lineage>
        <taxon>Eukaryota</taxon>
        <taxon>Metazoa</taxon>
        <taxon>Ecdysozoa</taxon>
        <taxon>Arthropoda</taxon>
        <taxon>Hexapoda</taxon>
        <taxon>Insecta</taxon>
        <taxon>Pterygota</taxon>
        <taxon>Neoptera</taxon>
        <taxon>Endopterygota</taxon>
        <taxon>Hymenoptera</taxon>
        <taxon>Apocrita</taxon>
        <taxon>Aculeata</taxon>
        <taxon>Formicoidea</taxon>
        <taxon>Formicidae</taxon>
        <taxon>Formicinae</taxon>
        <taxon>Lasius</taxon>
        <taxon>Lasius</taxon>
    </lineage>
</organism>
<dbReference type="EMBL" id="OZ034835">
    <property type="protein sequence ID" value="CAL1676596.1"/>
    <property type="molecule type" value="Genomic_DNA"/>
</dbReference>
<proteinExistence type="predicted"/>
<sequence>MLCMGEKRGIYIPVVKLLEAPTRQSNTEYHWRTLISFCRSQTVSTRPNFRVSSRALDCAFVELKSKPTSMIETPASENDTSKLRESMR</sequence>
<protein>
    <submittedName>
        <fullName evidence="1">Uncharacterized protein</fullName>
    </submittedName>
</protein>
<reference evidence="1" key="1">
    <citation type="submission" date="2024-04" db="EMBL/GenBank/DDBJ databases">
        <authorList>
            <consortium name="Molecular Ecology Group"/>
        </authorList>
    </citation>
    <scope>NUCLEOTIDE SEQUENCE</scope>
</reference>
<name>A0AAV2N8Z2_9HYME</name>
<dbReference type="AlphaFoldDB" id="A0AAV2N8Z2"/>
<evidence type="ECO:0000313" key="2">
    <source>
        <dbReference type="Proteomes" id="UP001497644"/>
    </source>
</evidence>
<dbReference type="Proteomes" id="UP001497644">
    <property type="component" value="Chromosome 12"/>
</dbReference>
<evidence type="ECO:0000313" key="1">
    <source>
        <dbReference type="EMBL" id="CAL1676596.1"/>
    </source>
</evidence>
<gene>
    <name evidence="1" type="ORF">LPLAT_LOCUS2753</name>
</gene>
<keyword evidence="2" id="KW-1185">Reference proteome</keyword>
<accession>A0AAV2N8Z2</accession>